<dbReference type="NCBIfam" id="TIGR00644">
    <property type="entry name" value="recJ"/>
    <property type="match status" value="1"/>
</dbReference>
<feature type="domain" description="DDH" evidence="6">
    <location>
        <begin position="89"/>
        <end position="237"/>
    </location>
</feature>
<dbReference type="Pfam" id="PF02272">
    <property type="entry name" value="DHHA1"/>
    <property type="match status" value="1"/>
</dbReference>
<dbReference type="InterPro" id="IPR038763">
    <property type="entry name" value="DHH_sf"/>
</dbReference>
<dbReference type="GO" id="GO:0008409">
    <property type="term" value="F:5'-3' exonuclease activity"/>
    <property type="evidence" value="ECO:0007669"/>
    <property type="project" value="InterPro"/>
</dbReference>
<dbReference type="InterPro" id="IPR004610">
    <property type="entry name" value="RecJ"/>
</dbReference>
<dbReference type="PANTHER" id="PTHR30255:SF2">
    <property type="entry name" value="SINGLE-STRANDED-DNA-SPECIFIC EXONUCLEASE RECJ"/>
    <property type="match status" value="1"/>
</dbReference>
<evidence type="ECO:0000313" key="10">
    <source>
        <dbReference type="Proteomes" id="UP000472755"/>
    </source>
</evidence>
<keyword evidence="3" id="KW-0540">Nuclease</keyword>
<keyword evidence="5 9" id="KW-0269">Exonuclease</keyword>
<dbReference type="GO" id="GO:0003676">
    <property type="term" value="F:nucleic acid binding"/>
    <property type="evidence" value="ECO:0007669"/>
    <property type="project" value="InterPro"/>
</dbReference>
<dbReference type="InterPro" id="IPR051673">
    <property type="entry name" value="SSDNA_exonuclease_RecJ"/>
</dbReference>
<protein>
    <recommendedName>
        <fullName evidence="2">Single-stranded-DNA-specific exonuclease RecJ</fullName>
    </recommendedName>
</protein>
<comment type="caution">
    <text evidence="9">The sequence shown here is derived from an EMBL/GenBank/DDBJ whole genome shotgun (WGS) entry which is preliminary data.</text>
</comment>
<sequence>MIFCEKETHSMFYRPWQTVRPDPARSAALSAALGMPRLVCDVMCARGLDTPEAARAVCGGGDALSDPMLLSGMEAAVARIHRAIDDGERIAVFGDYDVDGVTATALLYTYLDSAGADVYYKLPSRDDDGYGLSETAVDLMAAKGVSLIVTVDNGVSANAAIAHAKEQGVDVVVTDHHLPPQTLPEAAAIVNPQLPGDESPCKTLSGAGVAFKLAAALDGCTPDEMLPFYGDLAAIGTIADIMLLEGENRRIVKAGLALLQQTERPGIAALIEACGLGGKELTAENVSFGLAPRLNAAGRMDSAAAALELLLCEDPEEAEAIVAGLEAQNAARQKAEQDILQGVLDSVAADETYGADRILVVWGRGYHQGVIGIVASRVVERFGKPAIIVSVDENGEGKGSGRSIAGVSLYNAIAACGDLLIRFGGHALAAGLSVREENLPAFRKAVNAWAAQEHPVLKRPALRLDAPLALSGLKEEDVAALSVLAPFGHGNPTPVFFVENAVIDAVYPLSEGKHTRLRLKQGGGVLYAAVFGQGPGALGYNVGDAVDAAVCLSVFEGKNGPMISARIKELRPAGLDEAYLEGTELYEALMCGAPLTESQRRALLPARADTVALYRAVGAARDGVPAGDLRPLFAKLGARGAGKALVSLEALRELSLLEQRETPQGARWCLVPAAGKKDLASAPILRRLEAAQ</sequence>
<evidence type="ECO:0000313" key="9">
    <source>
        <dbReference type="EMBL" id="MTS28971.1"/>
    </source>
</evidence>
<evidence type="ECO:0000259" key="6">
    <source>
        <dbReference type="Pfam" id="PF01368"/>
    </source>
</evidence>
<organism evidence="9 10">
    <name type="scientific">Ruthenibacterium lactatiformans</name>
    <dbReference type="NCBI Taxonomy" id="1550024"/>
    <lineage>
        <taxon>Bacteria</taxon>
        <taxon>Bacillati</taxon>
        <taxon>Bacillota</taxon>
        <taxon>Clostridia</taxon>
        <taxon>Eubacteriales</taxon>
        <taxon>Oscillospiraceae</taxon>
        <taxon>Ruthenibacterium</taxon>
    </lineage>
</organism>
<dbReference type="Gene3D" id="3.90.1640.30">
    <property type="match status" value="1"/>
</dbReference>
<gene>
    <name evidence="9" type="primary">recJ</name>
    <name evidence="9" type="ORF">GMD59_17020</name>
</gene>
<dbReference type="EMBL" id="WMZU01000043">
    <property type="protein sequence ID" value="MTS28971.1"/>
    <property type="molecule type" value="Genomic_DNA"/>
</dbReference>
<dbReference type="PANTHER" id="PTHR30255">
    <property type="entry name" value="SINGLE-STRANDED-DNA-SPECIFIC EXONUCLEASE RECJ"/>
    <property type="match status" value="1"/>
</dbReference>
<comment type="similarity">
    <text evidence="1">Belongs to the RecJ family.</text>
</comment>
<evidence type="ECO:0000259" key="8">
    <source>
        <dbReference type="Pfam" id="PF17768"/>
    </source>
</evidence>
<reference evidence="9 10" key="1">
    <citation type="journal article" date="2019" name="Nat. Med.">
        <title>A library of human gut bacterial isolates paired with longitudinal multiomics data enables mechanistic microbiome research.</title>
        <authorList>
            <person name="Poyet M."/>
            <person name="Groussin M."/>
            <person name="Gibbons S.M."/>
            <person name="Avila-Pacheco J."/>
            <person name="Jiang X."/>
            <person name="Kearney S.M."/>
            <person name="Perrotta A.R."/>
            <person name="Berdy B."/>
            <person name="Zhao S."/>
            <person name="Lieberman T.D."/>
            <person name="Swanson P.K."/>
            <person name="Smith M."/>
            <person name="Roesemann S."/>
            <person name="Alexander J.E."/>
            <person name="Rich S.A."/>
            <person name="Livny J."/>
            <person name="Vlamakis H."/>
            <person name="Clish C."/>
            <person name="Bullock K."/>
            <person name="Deik A."/>
            <person name="Scott J."/>
            <person name="Pierce K.A."/>
            <person name="Xavier R.J."/>
            <person name="Alm E.J."/>
        </authorList>
    </citation>
    <scope>NUCLEOTIDE SEQUENCE [LARGE SCALE GENOMIC DNA]</scope>
    <source>
        <strain evidence="9 10">BIOML-A4</strain>
    </source>
</reference>
<dbReference type="Pfam" id="PF17768">
    <property type="entry name" value="RecJ_OB"/>
    <property type="match status" value="1"/>
</dbReference>
<dbReference type="Gene3D" id="3.10.310.30">
    <property type="match status" value="1"/>
</dbReference>
<dbReference type="InterPro" id="IPR041122">
    <property type="entry name" value="RecJ_OB"/>
</dbReference>
<accession>A0A6L6M0W8</accession>
<keyword evidence="4" id="KW-0378">Hydrolase</keyword>
<feature type="domain" description="DHHA1" evidence="7">
    <location>
        <begin position="358"/>
        <end position="451"/>
    </location>
</feature>
<dbReference type="InterPro" id="IPR001667">
    <property type="entry name" value="DDH_dom"/>
</dbReference>
<dbReference type="GO" id="GO:0006281">
    <property type="term" value="P:DNA repair"/>
    <property type="evidence" value="ECO:0007669"/>
    <property type="project" value="InterPro"/>
</dbReference>
<evidence type="ECO:0000256" key="5">
    <source>
        <dbReference type="ARBA" id="ARBA00022839"/>
    </source>
</evidence>
<dbReference type="Pfam" id="PF01368">
    <property type="entry name" value="DHH"/>
    <property type="match status" value="1"/>
</dbReference>
<dbReference type="SUPFAM" id="SSF64182">
    <property type="entry name" value="DHH phosphoesterases"/>
    <property type="match status" value="1"/>
</dbReference>
<evidence type="ECO:0000256" key="3">
    <source>
        <dbReference type="ARBA" id="ARBA00022722"/>
    </source>
</evidence>
<dbReference type="GO" id="GO:0006310">
    <property type="term" value="P:DNA recombination"/>
    <property type="evidence" value="ECO:0007669"/>
    <property type="project" value="InterPro"/>
</dbReference>
<name>A0A6L6M0W8_9FIRM</name>
<evidence type="ECO:0000256" key="1">
    <source>
        <dbReference type="ARBA" id="ARBA00005915"/>
    </source>
</evidence>
<feature type="domain" description="RecJ OB" evidence="8">
    <location>
        <begin position="464"/>
        <end position="567"/>
    </location>
</feature>
<dbReference type="AlphaFoldDB" id="A0A6L6M0W8"/>
<evidence type="ECO:0000259" key="7">
    <source>
        <dbReference type="Pfam" id="PF02272"/>
    </source>
</evidence>
<proteinExistence type="inferred from homology"/>
<dbReference type="Proteomes" id="UP000472755">
    <property type="component" value="Unassembled WGS sequence"/>
</dbReference>
<dbReference type="InterPro" id="IPR003156">
    <property type="entry name" value="DHHA1_dom"/>
</dbReference>
<evidence type="ECO:0000256" key="4">
    <source>
        <dbReference type="ARBA" id="ARBA00022801"/>
    </source>
</evidence>
<evidence type="ECO:0000256" key="2">
    <source>
        <dbReference type="ARBA" id="ARBA00019841"/>
    </source>
</evidence>